<comment type="caution">
    <text evidence="2">The sequence shown here is derived from an EMBL/GenBank/DDBJ whole genome shotgun (WGS) entry which is preliminary data.</text>
</comment>
<evidence type="ECO:0000259" key="1">
    <source>
        <dbReference type="Pfam" id="PF00656"/>
    </source>
</evidence>
<reference evidence="2 3" key="1">
    <citation type="submission" date="2016-10" db="EMBL/GenBank/DDBJ databases">
        <authorList>
            <person name="Varghese N."/>
            <person name="Submissions S."/>
        </authorList>
    </citation>
    <scope>NUCLEOTIDE SEQUENCE [LARGE SCALE GENOMIC DNA]</scope>
    <source>
        <strain evidence="2 3">DSM 25353</strain>
    </source>
</reference>
<dbReference type="InterPro" id="IPR052039">
    <property type="entry name" value="Caspase-related_regulators"/>
</dbReference>
<dbReference type="Gene3D" id="3.40.50.1460">
    <property type="match status" value="1"/>
</dbReference>
<accession>A0A8X8IHJ1</accession>
<sequence length="497" mass="56021">MTIVTHFLIIAVERYNSREISQVAYAQADAEELAKAWQGLGYDKDDFVVLLNSAATKTTIEAHLKKISTKASKDERIVIFFAGHGCAVHGDNMIVPVDADISMLKDTCVSINTILGYLKKAESERNILFLDCCHSGFEPGEHIRRMATDFRIDDLVVELKDEIYCVGFASCKSNQESMGHPKVKHGIWSHFLIQALSGNAEEETYDGNTLVSDKLQSYLRKETAGFVKANTVTGHAQTPMAFGSYSDRFVIEDLTMLFEAREAAMRAAAFNMTSIEILDIEEGDIKDLPDFVKGRHHVPDKVGRAQRDFVKSKVGNLVKDEIDEMCEKIKDTLGYTRKQIQVSCDEGDSEGSITTPDFSYAVEIYQSDENPKEYIIKRSLIDIRSPTIINDDNFNRIFDGQFRRLSFTFDRRINTNELIDRIESGGKAKEVKLEYNPNDTSRVRIIFSNSINEIVIEPYSINITTPKALSPAQLVEAYKETNRLLDSKKIKLVGESK</sequence>
<evidence type="ECO:0000313" key="2">
    <source>
        <dbReference type="EMBL" id="SDX01809.1"/>
    </source>
</evidence>
<dbReference type="AlphaFoldDB" id="A0A8X8IHJ1"/>
<dbReference type="PANTHER" id="PTHR22576:SF37">
    <property type="entry name" value="MUCOSA-ASSOCIATED LYMPHOID TISSUE LYMPHOMA TRANSLOCATION PROTEIN 1"/>
    <property type="match status" value="1"/>
</dbReference>
<evidence type="ECO:0000313" key="3">
    <source>
        <dbReference type="Proteomes" id="UP000198711"/>
    </source>
</evidence>
<dbReference type="GO" id="GO:0004197">
    <property type="term" value="F:cysteine-type endopeptidase activity"/>
    <property type="evidence" value="ECO:0007669"/>
    <property type="project" value="InterPro"/>
</dbReference>
<gene>
    <name evidence="2" type="ORF">SAMN05444410_10847</name>
</gene>
<proteinExistence type="predicted"/>
<name>A0A8X8IHJ1_9BACT</name>
<dbReference type="PANTHER" id="PTHR22576">
    <property type="entry name" value="MUCOSA ASSOCIATED LYMPHOID TISSUE LYMPHOMA TRANSLOCATION PROTEIN 1/PARACASPASE"/>
    <property type="match status" value="1"/>
</dbReference>
<dbReference type="InterPro" id="IPR029030">
    <property type="entry name" value="Caspase-like_dom_sf"/>
</dbReference>
<dbReference type="Proteomes" id="UP000198711">
    <property type="component" value="Unassembled WGS sequence"/>
</dbReference>
<dbReference type="Pfam" id="PF00656">
    <property type="entry name" value="Peptidase_C14"/>
    <property type="match status" value="1"/>
</dbReference>
<dbReference type="InterPro" id="IPR011600">
    <property type="entry name" value="Pept_C14_caspase"/>
</dbReference>
<feature type="domain" description="Peptidase C14 caspase" evidence="1">
    <location>
        <begin position="8"/>
        <end position="240"/>
    </location>
</feature>
<dbReference type="SUPFAM" id="SSF52129">
    <property type="entry name" value="Caspase-like"/>
    <property type="match status" value="1"/>
</dbReference>
<dbReference type="GO" id="GO:0006508">
    <property type="term" value="P:proteolysis"/>
    <property type="evidence" value="ECO:0007669"/>
    <property type="project" value="InterPro"/>
</dbReference>
<protein>
    <submittedName>
        <fullName evidence="2">Caspase domain-containing protein</fullName>
    </submittedName>
</protein>
<organism evidence="2 3">
    <name type="scientific">Hydrobacter penzbergensis</name>
    <dbReference type="NCBI Taxonomy" id="1235997"/>
    <lineage>
        <taxon>Bacteria</taxon>
        <taxon>Pseudomonadati</taxon>
        <taxon>Bacteroidota</taxon>
        <taxon>Chitinophagia</taxon>
        <taxon>Chitinophagales</taxon>
        <taxon>Chitinophagaceae</taxon>
        <taxon>Hydrobacter</taxon>
    </lineage>
</organism>
<keyword evidence="3" id="KW-1185">Reference proteome</keyword>
<dbReference type="RefSeq" id="WP_092723879.1">
    <property type="nucleotide sequence ID" value="NZ_FNNO01000008.1"/>
</dbReference>
<dbReference type="EMBL" id="FNNO01000008">
    <property type="protein sequence ID" value="SDX01809.1"/>
    <property type="molecule type" value="Genomic_DNA"/>
</dbReference>